<dbReference type="EMBL" id="CP014223">
    <property type="protein sequence ID" value="AMJ40914.1"/>
    <property type="molecule type" value="Genomic_DNA"/>
</dbReference>
<reference evidence="4" key="2">
    <citation type="submission" date="2016-01" db="EMBL/GenBank/DDBJ databases">
        <authorList>
            <person name="Poehlein A."/>
            <person name="Schlien K."/>
            <person name="Gottschalk G."/>
            <person name="Buckel W."/>
            <person name="Daniel R."/>
        </authorList>
    </citation>
    <scope>NUCLEOTIDE SEQUENCE [LARGE SCALE GENOMIC DNA]</scope>
    <source>
        <strain evidence="4">X2</strain>
    </source>
</reference>
<dbReference type="OrthoDB" id="2088003at2"/>
<evidence type="ECO:0000256" key="1">
    <source>
        <dbReference type="SAM" id="Phobius"/>
    </source>
</evidence>
<keyword evidence="1" id="KW-1133">Transmembrane helix</keyword>
<evidence type="ECO:0000313" key="5">
    <source>
        <dbReference type="Proteomes" id="UP000184204"/>
    </source>
</evidence>
<accession>A0A0X1U7K2</accession>
<dbReference type="Proteomes" id="UP000068026">
    <property type="component" value="Chromosome"/>
</dbReference>
<gene>
    <name evidence="2" type="ORF">CPRO_13210</name>
    <name evidence="3" type="ORF">SAMN02745151_01733</name>
</gene>
<evidence type="ECO:0000313" key="3">
    <source>
        <dbReference type="EMBL" id="SHE76262.1"/>
    </source>
</evidence>
<keyword evidence="1" id="KW-0812">Transmembrane</keyword>
<evidence type="ECO:0000313" key="4">
    <source>
        <dbReference type="Proteomes" id="UP000068026"/>
    </source>
</evidence>
<dbReference type="AlphaFoldDB" id="A0A0X1U7K2"/>
<organism evidence="3 5">
    <name type="scientific">Anaerotignum propionicum DSM 1682</name>
    <dbReference type="NCBI Taxonomy" id="991789"/>
    <lineage>
        <taxon>Bacteria</taxon>
        <taxon>Bacillati</taxon>
        <taxon>Bacillota</taxon>
        <taxon>Clostridia</taxon>
        <taxon>Lachnospirales</taxon>
        <taxon>Anaerotignaceae</taxon>
        <taxon>Anaerotignum</taxon>
    </lineage>
</organism>
<keyword evidence="1" id="KW-0472">Membrane</keyword>
<dbReference type="Proteomes" id="UP000184204">
    <property type="component" value="Unassembled WGS sequence"/>
</dbReference>
<dbReference type="KEGG" id="cpro:CPRO_13210"/>
<dbReference type="EMBL" id="FQUA01000006">
    <property type="protein sequence ID" value="SHE76262.1"/>
    <property type="molecule type" value="Genomic_DNA"/>
</dbReference>
<sequence>MRIIFKPLFEFITGNVAVMDNLIYNYLILLVVGEIAYQLAWSFVGNLYSIGAIEGRTSGSCIHWSIRLITYVFCAYLIRGFIWVYELVLNVPYWVWWVLIGISAGALVTAIIVANLRKRKINVHGMGDIKEND</sequence>
<feature type="transmembrane region" description="Helical" evidence="1">
    <location>
        <begin position="94"/>
        <end position="116"/>
    </location>
</feature>
<evidence type="ECO:0008006" key="6">
    <source>
        <dbReference type="Google" id="ProtNLM"/>
    </source>
</evidence>
<dbReference type="RefSeq" id="WP_066049281.1">
    <property type="nucleotide sequence ID" value="NZ_CP014223.1"/>
</dbReference>
<proteinExistence type="predicted"/>
<feature type="transmembrane region" description="Helical" evidence="1">
    <location>
        <begin position="23"/>
        <end position="48"/>
    </location>
</feature>
<feature type="transmembrane region" description="Helical" evidence="1">
    <location>
        <begin position="68"/>
        <end position="88"/>
    </location>
</feature>
<protein>
    <recommendedName>
        <fullName evidence="6">MatE</fullName>
    </recommendedName>
</protein>
<reference evidence="2 4" key="1">
    <citation type="journal article" date="2016" name="Genome Announc.">
        <title>Complete Genome Sequence of the Amino Acid-Fermenting Clostridium propionicum X2 (DSM 1682).</title>
        <authorList>
            <person name="Poehlein A."/>
            <person name="Schlien K."/>
            <person name="Chowdhury N.P."/>
            <person name="Gottschalk G."/>
            <person name="Buckel W."/>
            <person name="Daniel R."/>
        </authorList>
    </citation>
    <scope>NUCLEOTIDE SEQUENCE [LARGE SCALE GENOMIC DNA]</scope>
    <source>
        <strain evidence="2 4">X2</strain>
    </source>
</reference>
<name>A0A0X1U7K2_ANAPI</name>
<keyword evidence="4" id="KW-1185">Reference proteome</keyword>
<evidence type="ECO:0000313" key="2">
    <source>
        <dbReference type="EMBL" id="AMJ40914.1"/>
    </source>
</evidence>
<reference evidence="5" key="4">
    <citation type="submission" date="2016-11" db="EMBL/GenBank/DDBJ databases">
        <authorList>
            <person name="Jaros S."/>
            <person name="Januszkiewicz K."/>
            <person name="Wedrychowicz H."/>
        </authorList>
    </citation>
    <scope>NUCLEOTIDE SEQUENCE [LARGE SCALE GENOMIC DNA]</scope>
    <source>
        <strain evidence="5">DSM 1682</strain>
    </source>
</reference>
<reference evidence="3" key="3">
    <citation type="submission" date="2016-11" db="EMBL/GenBank/DDBJ databases">
        <authorList>
            <person name="Varghese N."/>
            <person name="Submissions S."/>
        </authorList>
    </citation>
    <scope>NUCLEOTIDE SEQUENCE</scope>
    <source>
        <strain evidence="3">DSM 1682</strain>
    </source>
</reference>